<dbReference type="Pfam" id="PF00619">
    <property type="entry name" value="CARD"/>
    <property type="match status" value="1"/>
</dbReference>
<feature type="active site" evidence="2">
    <location>
        <position position="239"/>
    </location>
</feature>
<comment type="caution">
    <text evidence="8">The sequence shown here is derived from an EMBL/GenBank/DDBJ whole genome shotgun (WGS) entry which is preliminary data.</text>
</comment>
<dbReference type="GO" id="GO:0042981">
    <property type="term" value="P:regulation of apoptotic process"/>
    <property type="evidence" value="ECO:0007669"/>
    <property type="project" value="InterPro"/>
</dbReference>
<dbReference type="GO" id="GO:0097169">
    <property type="term" value="C:AIM2 inflammasome complex"/>
    <property type="evidence" value="ECO:0007669"/>
    <property type="project" value="TreeGrafter"/>
</dbReference>
<evidence type="ECO:0000256" key="3">
    <source>
        <dbReference type="RuleBase" id="RU003971"/>
    </source>
</evidence>
<evidence type="ECO:0000313" key="9">
    <source>
        <dbReference type="Proteomes" id="UP001174136"/>
    </source>
</evidence>
<dbReference type="SMART" id="SM00115">
    <property type="entry name" value="CASc"/>
    <property type="match status" value="1"/>
</dbReference>
<evidence type="ECO:0000256" key="1">
    <source>
        <dbReference type="ARBA" id="ARBA00010134"/>
    </source>
</evidence>
<evidence type="ECO:0000259" key="6">
    <source>
        <dbReference type="PROSITE" id="PS50208"/>
    </source>
</evidence>
<dbReference type="SMART" id="SM00114">
    <property type="entry name" value="CARD"/>
    <property type="match status" value="1"/>
</dbReference>
<dbReference type="EMBL" id="JAOPHQ010001476">
    <property type="protein sequence ID" value="KAK0150486.1"/>
    <property type="molecule type" value="Genomic_DNA"/>
</dbReference>
<feature type="active site" evidence="2">
    <location>
        <position position="284"/>
    </location>
</feature>
<evidence type="ECO:0000256" key="4">
    <source>
        <dbReference type="SAM" id="MobiDB-lite"/>
    </source>
</evidence>
<evidence type="ECO:0000259" key="7">
    <source>
        <dbReference type="PROSITE" id="PS50209"/>
    </source>
</evidence>
<dbReference type="GO" id="GO:0006508">
    <property type="term" value="P:proteolysis"/>
    <property type="evidence" value="ECO:0007669"/>
    <property type="project" value="InterPro"/>
</dbReference>
<dbReference type="InterPro" id="IPR001309">
    <property type="entry name" value="Pept_C14_p20"/>
</dbReference>
<proteinExistence type="inferred from homology"/>
<dbReference type="PROSITE" id="PS50207">
    <property type="entry name" value="CASPASE_P10"/>
    <property type="match status" value="1"/>
</dbReference>
<sequence length="398" mass="44787">MIFSPLALPPLSWGDEYQSKLPSLDWNVTSELKRIRPDFVQNVSLAVLKGLLDDLLAQNVLNNEEKECVMEDHKTKMDRARCLIDSVIGKGEGASQKMIESMKDKDHELCVSLRLIPSQSPADMEAVENQGSSSKLIPSTDTFKTEKLKDTDNIYPIMDPAARTRLALLINNVTFSHQKKRNGAEKDEENMEKLLSELGYEVIKHRNRRGAEIDKDVENFSKDARLSKTDSVFVVIMSHGKMGAILGVDHSDAKPDVFPIKNISKHFECEDLRDKPKVIIIQSCRKDTDGDGPGSDPNQASDMQGGGTEDEDTEEDSAMAYKEKDFIWLLSCTADTVSYRHTVDGSFLIQYIVEIFNNHAHKDHIEELFRKANKGPNVQMAVKDGCTLTKHFYLFPGH</sequence>
<dbReference type="PANTHER" id="PTHR47901">
    <property type="entry name" value="CASPASE RECRUITMENT DOMAIN-CONTAINING PROTEIN 18"/>
    <property type="match status" value="1"/>
</dbReference>
<dbReference type="Pfam" id="PF00656">
    <property type="entry name" value="Peptidase_C14"/>
    <property type="match status" value="1"/>
</dbReference>
<dbReference type="InterPro" id="IPR011600">
    <property type="entry name" value="Pept_C14_caspase"/>
</dbReference>
<dbReference type="SUPFAM" id="SSF52129">
    <property type="entry name" value="Caspase-like"/>
    <property type="match status" value="1"/>
</dbReference>
<dbReference type="PROSITE" id="PS50208">
    <property type="entry name" value="CASPASE_P20"/>
    <property type="match status" value="1"/>
</dbReference>
<feature type="domain" description="Caspase family p20" evidence="6">
    <location>
        <begin position="163"/>
        <end position="288"/>
    </location>
</feature>
<dbReference type="GO" id="GO:0004197">
    <property type="term" value="F:cysteine-type endopeptidase activity"/>
    <property type="evidence" value="ECO:0007669"/>
    <property type="project" value="InterPro"/>
</dbReference>
<dbReference type="AlphaFoldDB" id="A0AA47P4G9"/>
<feature type="domain" description="Caspase family p10" evidence="5">
    <location>
        <begin position="323"/>
        <end position="396"/>
    </location>
</feature>
<organism evidence="8 9">
    <name type="scientific">Merluccius polli</name>
    <name type="common">Benguela hake</name>
    <name type="synonym">Merluccius cadenati</name>
    <dbReference type="NCBI Taxonomy" id="89951"/>
    <lineage>
        <taxon>Eukaryota</taxon>
        <taxon>Metazoa</taxon>
        <taxon>Chordata</taxon>
        <taxon>Craniata</taxon>
        <taxon>Vertebrata</taxon>
        <taxon>Euteleostomi</taxon>
        <taxon>Actinopterygii</taxon>
        <taxon>Neopterygii</taxon>
        <taxon>Teleostei</taxon>
        <taxon>Neoteleostei</taxon>
        <taxon>Acanthomorphata</taxon>
        <taxon>Zeiogadaria</taxon>
        <taxon>Gadariae</taxon>
        <taxon>Gadiformes</taxon>
        <taxon>Gadoidei</taxon>
        <taxon>Merlucciidae</taxon>
        <taxon>Merluccius</taxon>
    </lineage>
</organism>
<gene>
    <name evidence="8" type="primary">CASP1</name>
    <name evidence="8" type="ORF">N1851_008412</name>
</gene>
<dbReference type="SUPFAM" id="SSF47986">
    <property type="entry name" value="DEATH domain"/>
    <property type="match status" value="1"/>
</dbReference>
<evidence type="ECO:0000256" key="2">
    <source>
        <dbReference type="PIRSR" id="PIRSR038001-1"/>
    </source>
</evidence>
<dbReference type="Gene3D" id="1.10.533.10">
    <property type="entry name" value="Death Domain, Fas"/>
    <property type="match status" value="1"/>
</dbReference>
<dbReference type="InterPro" id="IPR015917">
    <property type="entry name" value="Pept_C14A"/>
</dbReference>
<dbReference type="Gene3D" id="3.40.50.1460">
    <property type="match status" value="1"/>
</dbReference>
<dbReference type="PIRSF" id="PIRSF038001">
    <property type="entry name" value="Caspase_ICE"/>
    <property type="match status" value="1"/>
</dbReference>
<name>A0AA47P4G9_MERPO</name>
<dbReference type="InterPro" id="IPR011029">
    <property type="entry name" value="DEATH-like_dom_sf"/>
</dbReference>
<dbReference type="InterPro" id="IPR002138">
    <property type="entry name" value="Pept_C14_p10"/>
</dbReference>
<dbReference type="PRINTS" id="PR00376">
    <property type="entry name" value="IL1BCENZYME"/>
</dbReference>
<evidence type="ECO:0000313" key="8">
    <source>
        <dbReference type="EMBL" id="KAK0150486.1"/>
    </source>
</evidence>
<dbReference type="GO" id="GO:0072559">
    <property type="term" value="C:NLRP3 inflammasome complex"/>
    <property type="evidence" value="ECO:0007669"/>
    <property type="project" value="TreeGrafter"/>
</dbReference>
<dbReference type="InterPro" id="IPR029030">
    <property type="entry name" value="Caspase-like_dom_sf"/>
</dbReference>
<feature type="region of interest" description="Disordered" evidence="4">
    <location>
        <begin position="285"/>
        <end position="316"/>
    </location>
</feature>
<evidence type="ECO:0000259" key="5">
    <source>
        <dbReference type="PROSITE" id="PS50207"/>
    </source>
</evidence>
<dbReference type="GO" id="GO:0050727">
    <property type="term" value="P:regulation of inflammatory response"/>
    <property type="evidence" value="ECO:0007669"/>
    <property type="project" value="TreeGrafter"/>
</dbReference>
<dbReference type="GO" id="GO:0072557">
    <property type="term" value="C:IPAF inflammasome complex"/>
    <property type="evidence" value="ECO:0007669"/>
    <property type="project" value="TreeGrafter"/>
</dbReference>
<dbReference type="Proteomes" id="UP001174136">
    <property type="component" value="Unassembled WGS sequence"/>
</dbReference>
<dbReference type="InterPro" id="IPR001315">
    <property type="entry name" value="CARD"/>
</dbReference>
<dbReference type="PROSITE" id="PS50209">
    <property type="entry name" value="CARD"/>
    <property type="match status" value="1"/>
</dbReference>
<feature type="domain" description="CARD" evidence="7">
    <location>
        <begin position="24"/>
        <end position="109"/>
    </location>
</feature>
<keyword evidence="9" id="KW-1185">Reference proteome</keyword>
<reference evidence="8" key="1">
    <citation type="journal article" date="2023" name="Front. Mar. Sci.">
        <title>A new Merluccius polli reference genome to investigate the effects of global change in West African waters.</title>
        <authorList>
            <person name="Mateo J.L."/>
            <person name="Blanco-Fernandez C."/>
            <person name="Garcia-Vazquez E."/>
            <person name="Machado-Schiaffino G."/>
        </authorList>
    </citation>
    <scope>NUCLEOTIDE SEQUENCE</scope>
    <source>
        <strain evidence="8">C29</strain>
        <tissue evidence="8">Fin</tissue>
    </source>
</reference>
<dbReference type="PANTHER" id="PTHR47901:SF3">
    <property type="entry name" value="CASPASE-1"/>
    <property type="match status" value="1"/>
</dbReference>
<dbReference type="CDD" id="cd00032">
    <property type="entry name" value="CASc"/>
    <property type="match status" value="1"/>
</dbReference>
<protein>
    <submittedName>
        <fullName evidence="8">Caspase-1</fullName>
    </submittedName>
</protein>
<accession>A0AA47P4G9</accession>
<dbReference type="InterPro" id="IPR002398">
    <property type="entry name" value="Pept_C14"/>
</dbReference>
<comment type="similarity">
    <text evidence="1 3">Belongs to the peptidase C14A family.</text>
</comment>